<dbReference type="EMBL" id="JACGWJ010000031">
    <property type="protein sequence ID" value="KAL0298845.1"/>
    <property type="molecule type" value="Genomic_DNA"/>
</dbReference>
<name>A0AAW2JWT0_SESRA</name>
<dbReference type="PANTHER" id="PTHR37610">
    <property type="entry name" value="CCHC-TYPE DOMAIN-CONTAINING PROTEIN"/>
    <property type="match status" value="1"/>
</dbReference>
<proteinExistence type="predicted"/>
<evidence type="ECO:0000313" key="3">
    <source>
        <dbReference type="EMBL" id="KAL0298845.1"/>
    </source>
</evidence>
<dbReference type="Pfam" id="PF14244">
    <property type="entry name" value="Retrotran_gag_3"/>
    <property type="match status" value="1"/>
</dbReference>
<evidence type="ECO:0000259" key="2">
    <source>
        <dbReference type="Pfam" id="PF25597"/>
    </source>
</evidence>
<gene>
    <name evidence="3" type="ORF">Sradi_6544300</name>
</gene>
<comment type="caution">
    <text evidence="3">The sequence shown here is derived from an EMBL/GenBank/DDBJ whole genome shotgun (WGS) entry which is preliminary data.</text>
</comment>
<reference evidence="3" key="1">
    <citation type="submission" date="2020-06" db="EMBL/GenBank/DDBJ databases">
        <authorList>
            <person name="Li T."/>
            <person name="Hu X."/>
            <person name="Zhang T."/>
            <person name="Song X."/>
            <person name="Zhang H."/>
            <person name="Dai N."/>
            <person name="Sheng W."/>
            <person name="Hou X."/>
            <person name="Wei L."/>
        </authorList>
    </citation>
    <scope>NUCLEOTIDE SEQUENCE</scope>
    <source>
        <strain evidence="3">G02</strain>
        <tissue evidence="3">Leaf</tissue>
    </source>
</reference>
<dbReference type="SUPFAM" id="SSF53098">
    <property type="entry name" value="Ribonuclease H-like"/>
    <property type="match status" value="1"/>
</dbReference>
<dbReference type="InterPro" id="IPR012337">
    <property type="entry name" value="RNaseH-like_sf"/>
</dbReference>
<evidence type="ECO:0000259" key="1">
    <source>
        <dbReference type="Pfam" id="PF14244"/>
    </source>
</evidence>
<protein>
    <submittedName>
        <fullName evidence="3">Retrovirus-related Pol polyprotein from transposon TNT 1-94</fullName>
    </submittedName>
</protein>
<dbReference type="Pfam" id="PF25597">
    <property type="entry name" value="SH3_retrovirus"/>
    <property type="match status" value="1"/>
</dbReference>
<feature type="domain" description="Retroviral polymerase SH3-like" evidence="2">
    <location>
        <begin position="420"/>
        <end position="477"/>
    </location>
</feature>
<feature type="domain" description="Retrotransposon Copia-like N-terminal" evidence="1">
    <location>
        <begin position="29"/>
        <end position="71"/>
    </location>
</feature>
<sequence length="483" mass="55573">MAEASNFSTETQRSVEAMVQYEKDVLFIHPFEHSSLALTSSPLDGTNFFVWRRAVYVSFGTKMKLGFLDRSFLRPSPGSANFELWRRVDLMVTSWIWNSMSRNIVESFIASSRELWLTIQAWYGRNNGPMLYRLQREISLISQDDLTLTTYLTKVIQFLMGLHDSFNNERSQILMLDPLPDIEKTFSMVYAVEEQRAVKIDLEANASHLANQLALNEERKPGNKFVQQKKLFINKKNLVCTNSHKKGHARDTCFRLHGVPDWYKSLGDRNKKGKAFTAAVDVHNEELTKNSSQNVAEILVEVMKMMQKTTMPSDPLTNHANYAQFDGEFAGHASAEAVKHIQCFDCKDGVSDKPCDTCHKAKQSRLSFPASLPIKFLGDAILTATYLINRTPTTVRNWHTPFEMLYGRRPQYGHLRTFGCLCYATDITPHKAKFHSRALKCVLIGYAMHQKAYKLFDLDHQSVIYSRDVEFYETQFFILRHRA</sequence>
<reference evidence="3" key="2">
    <citation type="journal article" date="2024" name="Plant">
        <title>Genomic evolution and insights into agronomic trait innovations of Sesamum species.</title>
        <authorList>
            <person name="Miao H."/>
            <person name="Wang L."/>
            <person name="Qu L."/>
            <person name="Liu H."/>
            <person name="Sun Y."/>
            <person name="Le M."/>
            <person name="Wang Q."/>
            <person name="Wei S."/>
            <person name="Zheng Y."/>
            <person name="Lin W."/>
            <person name="Duan Y."/>
            <person name="Cao H."/>
            <person name="Xiong S."/>
            <person name="Wang X."/>
            <person name="Wei L."/>
            <person name="Li C."/>
            <person name="Ma Q."/>
            <person name="Ju M."/>
            <person name="Zhao R."/>
            <person name="Li G."/>
            <person name="Mu C."/>
            <person name="Tian Q."/>
            <person name="Mei H."/>
            <person name="Zhang T."/>
            <person name="Gao T."/>
            <person name="Zhang H."/>
        </authorList>
    </citation>
    <scope>NUCLEOTIDE SEQUENCE</scope>
    <source>
        <strain evidence="3">G02</strain>
    </source>
</reference>
<accession>A0AAW2JWT0</accession>
<dbReference type="InterPro" id="IPR029472">
    <property type="entry name" value="Copia-like_N"/>
</dbReference>
<dbReference type="PANTHER" id="PTHR37610:SF40">
    <property type="entry name" value="OS01G0909600 PROTEIN"/>
    <property type="match status" value="1"/>
</dbReference>
<organism evidence="3">
    <name type="scientific">Sesamum radiatum</name>
    <name type="common">Black benniseed</name>
    <dbReference type="NCBI Taxonomy" id="300843"/>
    <lineage>
        <taxon>Eukaryota</taxon>
        <taxon>Viridiplantae</taxon>
        <taxon>Streptophyta</taxon>
        <taxon>Embryophyta</taxon>
        <taxon>Tracheophyta</taxon>
        <taxon>Spermatophyta</taxon>
        <taxon>Magnoliopsida</taxon>
        <taxon>eudicotyledons</taxon>
        <taxon>Gunneridae</taxon>
        <taxon>Pentapetalae</taxon>
        <taxon>asterids</taxon>
        <taxon>lamiids</taxon>
        <taxon>Lamiales</taxon>
        <taxon>Pedaliaceae</taxon>
        <taxon>Sesamum</taxon>
    </lineage>
</organism>
<dbReference type="InterPro" id="IPR057670">
    <property type="entry name" value="SH3_retrovirus"/>
</dbReference>
<dbReference type="AlphaFoldDB" id="A0AAW2JWT0"/>